<proteinExistence type="predicted"/>
<keyword evidence="2" id="KW-1185">Reference proteome</keyword>
<dbReference type="Proteomes" id="UP001597299">
    <property type="component" value="Unassembled WGS sequence"/>
</dbReference>
<accession>A0ABW4YZQ0</accession>
<dbReference type="RefSeq" id="WP_213352707.1">
    <property type="nucleotide sequence ID" value="NZ_JAHBGB010000027.1"/>
</dbReference>
<gene>
    <name evidence="1" type="ORF">ACFSNC_14445</name>
</gene>
<sequence>MPSHFIRFDPDTIQLLDTCLARAEAVAATLETETAGSDLRTRLASALIEAARLGEKDEEVLVAFALRILPAYRERRPDRQALLDPQA</sequence>
<dbReference type="EMBL" id="JBHUHD010000001">
    <property type="protein sequence ID" value="MFD2141608.1"/>
    <property type="molecule type" value="Genomic_DNA"/>
</dbReference>
<reference evidence="2" key="1">
    <citation type="journal article" date="2019" name="Int. J. Syst. Evol. Microbiol.">
        <title>The Global Catalogue of Microorganisms (GCM) 10K type strain sequencing project: providing services to taxonomists for standard genome sequencing and annotation.</title>
        <authorList>
            <consortium name="The Broad Institute Genomics Platform"/>
            <consortium name="The Broad Institute Genome Sequencing Center for Infectious Disease"/>
            <person name="Wu L."/>
            <person name="Ma J."/>
        </authorList>
    </citation>
    <scope>NUCLEOTIDE SEQUENCE [LARGE SCALE GENOMIC DNA]</scope>
    <source>
        <strain evidence="2">CCM 7435</strain>
    </source>
</reference>
<organism evidence="1 2">
    <name type="scientific">Ancylobacter oerskovii</name>
    <dbReference type="NCBI Taxonomy" id="459519"/>
    <lineage>
        <taxon>Bacteria</taxon>
        <taxon>Pseudomonadati</taxon>
        <taxon>Pseudomonadota</taxon>
        <taxon>Alphaproteobacteria</taxon>
        <taxon>Hyphomicrobiales</taxon>
        <taxon>Xanthobacteraceae</taxon>
        <taxon>Ancylobacter</taxon>
    </lineage>
</organism>
<protein>
    <submittedName>
        <fullName evidence="1">Uncharacterized protein</fullName>
    </submittedName>
</protein>
<evidence type="ECO:0000313" key="1">
    <source>
        <dbReference type="EMBL" id="MFD2141608.1"/>
    </source>
</evidence>
<name>A0ABW4YZQ0_9HYPH</name>
<comment type="caution">
    <text evidence="1">The sequence shown here is derived from an EMBL/GenBank/DDBJ whole genome shotgun (WGS) entry which is preliminary data.</text>
</comment>
<evidence type="ECO:0000313" key="2">
    <source>
        <dbReference type="Proteomes" id="UP001597299"/>
    </source>
</evidence>